<dbReference type="InterPro" id="IPR041677">
    <property type="entry name" value="DNA2/NAM7_AAA_11"/>
</dbReference>
<feature type="domain" description="DNA2/NAM7 helicase helicase" evidence="6">
    <location>
        <begin position="426"/>
        <end position="698"/>
    </location>
</feature>
<dbReference type="GO" id="GO:0043139">
    <property type="term" value="F:5'-3' DNA helicase activity"/>
    <property type="evidence" value="ECO:0007669"/>
    <property type="project" value="TreeGrafter"/>
</dbReference>
<keyword evidence="2" id="KW-0547">Nucleotide-binding</keyword>
<reference evidence="8" key="1">
    <citation type="journal article" date="2021" name="Nat. Commun.">
        <title>Genetic determinants of endophytism in the Arabidopsis root mycobiome.</title>
        <authorList>
            <person name="Mesny F."/>
            <person name="Miyauchi S."/>
            <person name="Thiergart T."/>
            <person name="Pickel B."/>
            <person name="Atanasova L."/>
            <person name="Karlsson M."/>
            <person name="Huettel B."/>
            <person name="Barry K.W."/>
            <person name="Haridas S."/>
            <person name="Chen C."/>
            <person name="Bauer D."/>
            <person name="Andreopoulos W."/>
            <person name="Pangilinan J."/>
            <person name="LaButti K."/>
            <person name="Riley R."/>
            <person name="Lipzen A."/>
            <person name="Clum A."/>
            <person name="Drula E."/>
            <person name="Henrissat B."/>
            <person name="Kohler A."/>
            <person name="Grigoriev I.V."/>
            <person name="Martin F.M."/>
            <person name="Hacquard S."/>
        </authorList>
    </citation>
    <scope>NUCLEOTIDE SEQUENCE</scope>
    <source>
        <strain evidence="8">MPI-SDFR-AT-0068</strain>
    </source>
</reference>
<accession>A0A8K0WH99</accession>
<evidence type="ECO:0000259" key="6">
    <source>
        <dbReference type="Pfam" id="PF13086"/>
    </source>
</evidence>
<dbReference type="EMBL" id="JAGPXF010000001">
    <property type="protein sequence ID" value="KAH7262916.1"/>
    <property type="molecule type" value="Genomic_DNA"/>
</dbReference>
<dbReference type="PANTHER" id="PTHR43788:SF8">
    <property type="entry name" value="DNA-BINDING PROTEIN SMUBP-2"/>
    <property type="match status" value="1"/>
</dbReference>
<dbReference type="SUPFAM" id="SSF52540">
    <property type="entry name" value="P-loop containing nucleoside triphosphate hydrolases"/>
    <property type="match status" value="1"/>
</dbReference>
<keyword evidence="4" id="KW-0347">Helicase</keyword>
<name>A0A8K0WH99_9HYPO</name>
<dbReference type="InterPro" id="IPR047187">
    <property type="entry name" value="SF1_C_Upf1"/>
</dbReference>
<evidence type="ECO:0000256" key="1">
    <source>
        <dbReference type="ARBA" id="ARBA00007913"/>
    </source>
</evidence>
<evidence type="ECO:0000313" key="8">
    <source>
        <dbReference type="EMBL" id="KAH7262916.1"/>
    </source>
</evidence>
<dbReference type="GO" id="GO:0005524">
    <property type="term" value="F:ATP binding"/>
    <property type="evidence" value="ECO:0007669"/>
    <property type="project" value="UniProtKB-KW"/>
</dbReference>
<dbReference type="Proteomes" id="UP000813427">
    <property type="component" value="Unassembled WGS sequence"/>
</dbReference>
<dbReference type="Gene3D" id="3.40.50.300">
    <property type="entry name" value="P-loop containing nucleotide triphosphate hydrolases"/>
    <property type="match status" value="2"/>
</dbReference>
<comment type="similarity">
    <text evidence="1">Belongs to the DNA2/NAM7 helicase family.</text>
</comment>
<comment type="caution">
    <text evidence="8">The sequence shown here is derived from an EMBL/GenBank/DDBJ whole genome shotgun (WGS) entry which is preliminary data.</text>
</comment>
<organism evidence="8 9">
    <name type="scientific">Fusarium tricinctum</name>
    <dbReference type="NCBI Taxonomy" id="61284"/>
    <lineage>
        <taxon>Eukaryota</taxon>
        <taxon>Fungi</taxon>
        <taxon>Dikarya</taxon>
        <taxon>Ascomycota</taxon>
        <taxon>Pezizomycotina</taxon>
        <taxon>Sordariomycetes</taxon>
        <taxon>Hypocreomycetidae</taxon>
        <taxon>Hypocreales</taxon>
        <taxon>Nectriaceae</taxon>
        <taxon>Fusarium</taxon>
        <taxon>Fusarium tricinctum species complex</taxon>
    </lineage>
</organism>
<dbReference type="CDD" id="cd18808">
    <property type="entry name" value="SF1_C_Upf1"/>
    <property type="match status" value="1"/>
</dbReference>
<evidence type="ECO:0000259" key="7">
    <source>
        <dbReference type="Pfam" id="PF13087"/>
    </source>
</evidence>
<protein>
    <submittedName>
        <fullName evidence="8">P-loop containing nucleoside triphosphate hydrolase protein</fullName>
    </submittedName>
</protein>
<dbReference type="OrthoDB" id="6513042at2759"/>
<proteinExistence type="inferred from homology"/>
<sequence>MASGILPMSTLSRVPGQIECIILIHENGKLECLPSTNSLRISLVGRGIRLSFPRNSDPSIFTWYSPDVQLTHSNNYHIAIEMPAGGFVQEQRDLTQDEKETLDAGLLRDGVSSEFRLLNIKILEGFNTTIVGFGLPFHGATQETHSWVNKGTSIYSVATLAEILQRRDFTLLVKATSDQLKNAVRNVQARHELGDYGYGEHHTWDPERYETQIPSNRGPAFMPTIRFKDANQRDTALTQIHVQDKGKHMRAVTRFLRGDHNKIEVQFEGRRSTGHNTVTWEAKHLTYGATNYLQDVDVTDRIPFGLIRPRKGQPGHRFSPIHHNKYPGVENDIKRDSVRLQLQRNLEGEKKRVDAVNRLGKYPWPTLTKDEASEHRKQAIFDFLLVGQGLWNATHASLSVEFPPLDLFQSVLHQVQQACLELVFDDDRDRVRTYFSKLHFGFGFVSGPPGSGKSNLASVLTVLMCFNESIKHVYVSAGSNVATTNILNRMNDIATTITHKLTDRGYQSKRLMFIRGYSYHEEIKNCLDALAGVEFEEDAVWNPTPWRFKLSLCWWTLRALGATTVPPLTLDDNQELWELYQKLNTLAAPGPAPKDSVSRFEELVKTAHGQTTLATPTKRLRETLSQLMNLVLSCSNVVATTPAASNSKMYKSYNSNKAHAVVFDEAATMFLSDGLIVFGNMPRPMIAIGDPQQLGPVLPTEIEMLHDKRDRHEKYDLAAQEFPTNRFARFANISWLTHFIHLGWPVFHLYTQHRMVEGLFDMSINTVYRHMKPQFKYSPLCQLINFPIAIKVEEYMKRKYRVPSPATPGRLQPVFFDCHDCPCCNFPYKASRLNPRQVDCMAKLLIEMIQDLSLSTADIAVITPYVANCGAIRKRFFKDEALKNIECSTFDRFQGREAQVVLVSLCVDHVTGPSFVANPRKLNVALTRQRSSLLIFGDIEMNRMEFREKQDAESKDDGSSHFDRDLFRTVFRVIRDSGRIVKLYGDTKIDLKDYWRRLNSSSEYQ</sequence>
<keyword evidence="5" id="KW-0067">ATP-binding</keyword>
<keyword evidence="3 8" id="KW-0378">Hydrolase</keyword>
<dbReference type="Pfam" id="PF13087">
    <property type="entry name" value="AAA_12"/>
    <property type="match status" value="1"/>
</dbReference>
<evidence type="ECO:0000256" key="5">
    <source>
        <dbReference type="ARBA" id="ARBA00022840"/>
    </source>
</evidence>
<dbReference type="Pfam" id="PF13086">
    <property type="entry name" value="AAA_11"/>
    <property type="match status" value="1"/>
</dbReference>
<evidence type="ECO:0000256" key="3">
    <source>
        <dbReference type="ARBA" id="ARBA00022801"/>
    </source>
</evidence>
<keyword evidence="9" id="KW-1185">Reference proteome</keyword>
<dbReference type="GO" id="GO:0016787">
    <property type="term" value="F:hydrolase activity"/>
    <property type="evidence" value="ECO:0007669"/>
    <property type="project" value="UniProtKB-KW"/>
</dbReference>
<evidence type="ECO:0000256" key="2">
    <source>
        <dbReference type="ARBA" id="ARBA00022741"/>
    </source>
</evidence>
<evidence type="ECO:0000256" key="4">
    <source>
        <dbReference type="ARBA" id="ARBA00022806"/>
    </source>
</evidence>
<dbReference type="InterPro" id="IPR041679">
    <property type="entry name" value="DNA2/NAM7-like_C"/>
</dbReference>
<dbReference type="PANTHER" id="PTHR43788">
    <property type="entry name" value="DNA2/NAM7 HELICASE FAMILY MEMBER"/>
    <property type="match status" value="1"/>
</dbReference>
<dbReference type="InterPro" id="IPR027417">
    <property type="entry name" value="P-loop_NTPase"/>
</dbReference>
<evidence type="ECO:0000313" key="9">
    <source>
        <dbReference type="Proteomes" id="UP000813427"/>
    </source>
</evidence>
<dbReference type="InterPro" id="IPR050534">
    <property type="entry name" value="Coronavir_polyprotein_1ab"/>
</dbReference>
<feature type="domain" description="DNA2/NAM7 helicase-like C-terminal" evidence="7">
    <location>
        <begin position="734"/>
        <end position="939"/>
    </location>
</feature>
<gene>
    <name evidence="8" type="ORF">BKA59DRAFT_519838</name>
</gene>
<dbReference type="AlphaFoldDB" id="A0A8K0WH99"/>